<comment type="caution">
    <text evidence="1">The sequence shown here is derived from an EMBL/GenBank/DDBJ whole genome shotgun (WGS) entry which is preliminary data.</text>
</comment>
<reference evidence="1" key="1">
    <citation type="journal article" date="2022" name="Int. J. Mol. Sci.">
        <title>Draft Genome of Tanacetum Coccineum: Genomic Comparison of Closely Related Tanacetum-Family Plants.</title>
        <authorList>
            <person name="Yamashiro T."/>
            <person name="Shiraishi A."/>
            <person name="Nakayama K."/>
            <person name="Satake H."/>
        </authorList>
    </citation>
    <scope>NUCLEOTIDE SEQUENCE</scope>
</reference>
<name>A0ABQ4YX27_9ASTR</name>
<dbReference type="EMBL" id="BQNB010010797">
    <property type="protein sequence ID" value="GJS82085.1"/>
    <property type="molecule type" value="Genomic_DNA"/>
</dbReference>
<keyword evidence="3" id="KW-1185">Reference proteome</keyword>
<accession>A0ABQ4YX27</accession>
<dbReference type="EMBL" id="BQNB010013013">
    <property type="protein sequence ID" value="GJT10774.1"/>
    <property type="molecule type" value="Genomic_DNA"/>
</dbReference>
<proteinExistence type="predicted"/>
<gene>
    <name evidence="1" type="ORF">Tco_0748626</name>
    <name evidence="2" type="ORF">Tco_0857816</name>
</gene>
<evidence type="ECO:0000313" key="2">
    <source>
        <dbReference type="EMBL" id="GJT10774.1"/>
    </source>
</evidence>
<evidence type="ECO:0000313" key="1">
    <source>
        <dbReference type="EMBL" id="GJS82085.1"/>
    </source>
</evidence>
<sequence>MCRAFESFLAKRYLDGRLRSVNWDLKTNPEKPSRKSLVLVSCLSFEHLVLDGQNGEWSFEVASFYDGQPSFLGTQCTGLTQGLFVSEGKSISGSRSFSTSFLITCGFLGFPSLTLHSFPSDGRWQLVRHLPKMRIPYVGLAVPEFTSGAFFPSRRSSFLLDGNGIDDLGLEVTTGATLGLGFGLRELNLITTEVGRLSVLFRFLAGGIVALSPRRLD</sequence>
<evidence type="ECO:0000313" key="3">
    <source>
        <dbReference type="Proteomes" id="UP001151760"/>
    </source>
</evidence>
<reference evidence="1" key="2">
    <citation type="submission" date="2022-01" db="EMBL/GenBank/DDBJ databases">
        <authorList>
            <person name="Yamashiro T."/>
            <person name="Shiraishi A."/>
            <person name="Satake H."/>
            <person name="Nakayama K."/>
        </authorList>
    </citation>
    <scope>NUCLEOTIDE SEQUENCE</scope>
</reference>
<dbReference type="Proteomes" id="UP001151760">
    <property type="component" value="Unassembled WGS sequence"/>
</dbReference>
<protein>
    <submittedName>
        <fullName evidence="1">Uncharacterized protein</fullName>
    </submittedName>
</protein>
<organism evidence="1 3">
    <name type="scientific">Tanacetum coccineum</name>
    <dbReference type="NCBI Taxonomy" id="301880"/>
    <lineage>
        <taxon>Eukaryota</taxon>
        <taxon>Viridiplantae</taxon>
        <taxon>Streptophyta</taxon>
        <taxon>Embryophyta</taxon>
        <taxon>Tracheophyta</taxon>
        <taxon>Spermatophyta</taxon>
        <taxon>Magnoliopsida</taxon>
        <taxon>eudicotyledons</taxon>
        <taxon>Gunneridae</taxon>
        <taxon>Pentapetalae</taxon>
        <taxon>asterids</taxon>
        <taxon>campanulids</taxon>
        <taxon>Asterales</taxon>
        <taxon>Asteraceae</taxon>
        <taxon>Asteroideae</taxon>
        <taxon>Anthemideae</taxon>
        <taxon>Anthemidinae</taxon>
        <taxon>Tanacetum</taxon>
    </lineage>
</organism>